<evidence type="ECO:0000313" key="2">
    <source>
        <dbReference type="EMBL" id="KAL1267053.1"/>
    </source>
</evidence>
<organism evidence="2 3">
    <name type="scientific">Cirrhinus molitorella</name>
    <name type="common">mud carp</name>
    <dbReference type="NCBI Taxonomy" id="172907"/>
    <lineage>
        <taxon>Eukaryota</taxon>
        <taxon>Metazoa</taxon>
        <taxon>Chordata</taxon>
        <taxon>Craniata</taxon>
        <taxon>Vertebrata</taxon>
        <taxon>Euteleostomi</taxon>
        <taxon>Actinopterygii</taxon>
        <taxon>Neopterygii</taxon>
        <taxon>Teleostei</taxon>
        <taxon>Ostariophysi</taxon>
        <taxon>Cypriniformes</taxon>
        <taxon>Cyprinidae</taxon>
        <taxon>Labeoninae</taxon>
        <taxon>Labeonini</taxon>
        <taxon>Cirrhinus</taxon>
    </lineage>
</organism>
<keyword evidence="3" id="KW-1185">Reference proteome</keyword>
<dbReference type="EMBL" id="JAYMGO010000010">
    <property type="protein sequence ID" value="KAL1267053.1"/>
    <property type="molecule type" value="Genomic_DNA"/>
</dbReference>
<gene>
    <name evidence="2" type="ORF">QQF64_002728</name>
</gene>
<protein>
    <submittedName>
        <fullName evidence="2">Uncharacterized protein</fullName>
    </submittedName>
</protein>
<reference evidence="2 3" key="1">
    <citation type="submission" date="2023-09" db="EMBL/GenBank/DDBJ databases">
        <authorList>
            <person name="Wang M."/>
        </authorList>
    </citation>
    <scope>NUCLEOTIDE SEQUENCE [LARGE SCALE GENOMIC DNA]</scope>
    <source>
        <strain evidence="2">GT-2023</strain>
        <tissue evidence="2">Liver</tissue>
    </source>
</reference>
<feature type="region of interest" description="Disordered" evidence="1">
    <location>
        <begin position="1"/>
        <end position="61"/>
    </location>
</feature>
<name>A0ABR3MQZ8_9TELE</name>
<feature type="compositionally biased region" description="Polar residues" evidence="1">
    <location>
        <begin position="99"/>
        <end position="110"/>
    </location>
</feature>
<proteinExistence type="predicted"/>
<evidence type="ECO:0000256" key="1">
    <source>
        <dbReference type="SAM" id="MobiDB-lite"/>
    </source>
</evidence>
<feature type="region of interest" description="Disordered" evidence="1">
    <location>
        <begin position="94"/>
        <end position="142"/>
    </location>
</feature>
<accession>A0ABR3MQZ8</accession>
<feature type="compositionally biased region" description="Low complexity" evidence="1">
    <location>
        <begin position="1"/>
        <end position="41"/>
    </location>
</feature>
<evidence type="ECO:0000313" key="3">
    <source>
        <dbReference type="Proteomes" id="UP001558613"/>
    </source>
</evidence>
<feature type="compositionally biased region" description="Low complexity" evidence="1">
    <location>
        <begin position="115"/>
        <end position="124"/>
    </location>
</feature>
<comment type="caution">
    <text evidence="2">The sequence shown here is derived from an EMBL/GenBank/DDBJ whole genome shotgun (WGS) entry which is preliminary data.</text>
</comment>
<sequence length="142" mass="14507">MATAGSRTSSLGGLLDSSSGTNVGSGLQGSSSGSTLPNSSGKVKRNAGESSQWRRKVRSVDLDKCESGTAALHFLTVSGPGSIQTALLQQSLADPPLSDKTSNNLCNSAQEWMKSSLKSSSESPSAEHEGAAAVDVNASHNR</sequence>
<dbReference type="Proteomes" id="UP001558613">
    <property type="component" value="Unassembled WGS sequence"/>
</dbReference>